<evidence type="ECO:0000313" key="3">
    <source>
        <dbReference type="Proteomes" id="UP000464053"/>
    </source>
</evidence>
<keyword evidence="3" id="KW-1185">Reference proteome</keyword>
<sequence length="252" mass="28943">MKTFIINLEEEVERKEKITNQCKQHDIDYHLIKAVNGKKLPQEVISAVTADYPACGLTLGEIGCALSHLTIYAKIINENLNCALILEDDATFKTDLHAYLSKIEASISNSKPEIYILTAADTYNKSITRRFSKQLTFYRLVYGSCAHGYVINKTAALALRKYNLPVRFEADRWTIFRDLGGIHIWCLDKEIISTTDPDKNNSALEKERTERSLLRRKVINKLKRETKWYQLKRIKNVLINKISGKKIVHRAG</sequence>
<proteinExistence type="predicted"/>
<name>A0A6P1PXG9_9GAMM</name>
<dbReference type="RefSeq" id="WP_160621261.1">
    <property type="nucleotide sequence ID" value="NZ_CP028271.1"/>
</dbReference>
<dbReference type="CDD" id="cd06532">
    <property type="entry name" value="Glyco_transf_25"/>
    <property type="match status" value="1"/>
</dbReference>
<dbReference type="Proteomes" id="UP000464053">
    <property type="component" value="Chromosome"/>
</dbReference>
<protein>
    <submittedName>
        <fullName evidence="2">Lipooligosaccharide biosynthesis protein lex-1</fullName>
        <ecNumber evidence="2">2.-.-.-</ecNumber>
    </submittedName>
</protein>
<dbReference type="EC" id="2.-.-.-" evidence="2"/>
<dbReference type="InterPro" id="IPR002654">
    <property type="entry name" value="Glyco_trans_25"/>
</dbReference>
<dbReference type="AlphaFoldDB" id="A0A6P1PXG9"/>
<dbReference type="OrthoDB" id="9816113at2"/>
<gene>
    <name evidence="2" type="primary">lex1</name>
    <name evidence="2" type="ORF">C7M51_01546</name>
</gene>
<keyword evidence="2" id="KW-0808">Transferase</keyword>
<feature type="domain" description="Glycosyl transferase family 25" evidence="1">
    <location>
        <begin position="2"/>
        <end position="172"/>
    </location>
</feature>
<dbReference type="EMBL" id="CP028271">
    <property type="protein sequence ID" value="QHM71260.1"/>
    <property type="molecule type" value="Genomic_DNA"/>
</dbReference>
<evidence type="ECO:0000259" key="1">
    <source>
        <dbReference type="Pfam" id="PF01755"/>
    </source>
</evidence>
<dbReference type="GO" id="GO:0016740">
    <property type="term" value="F:transferase activity"/>
    <property type="evidence" value="ECO:0007669"/>
    <property type="project" value="UniProtKB-KW"/>
</dbReference>
<evidence type="ECO:0000313" key="2">
    <source>
        <dbReference type="EMBL" id="QHM71260.1"/>
    </source>
</evidence>
<reference evidence="2 3" key="1">
    <citation type="submission" date="2018-03" db="EMBL/GenBank/DDBJ databases">
        <title>Pantoea intestinalis SRCM103226 isolated form the mealworm.</title>
        <authorList>
            <person name="Jeong D.-Y."/>
            <person name="Kim J.W."/>
        </authorList>
    </citation>
    <scope>NUCLEOTIDE SEQUENCE [LARGE SCALE GENOMIC DNA]</scope>
    <source>
        <strain evidence="2 3">SRCM103226</strain>
    </source>
</reference>
<dbReference type="KEGG" id="mint:C7M51_01546"/>
<accession>A0A6P1PXG9</accession>
<dbReference type="Pfam" id="PF01755">
    <property type="entry name" value="Glyco_transf_25"/>
    <property type="match status" value="1"/>
</dbReference>
<organism evidence="2 3">
    <name type="scientific">Mixta intestinalis</name>
    <dbReference type="NCBI Taxonomy" id="1615494"/>
    <lineage>
        <taxon>Bacteria</taxon>
        <taxon>Pseudomonadati</taxon>
        <taxon>Pseudomonadota</taxon>
        <taxon>Gammaproteobacteria</taxon>
        <taxon>Enterobacterales</taxon>
        <taxon>Erwiniaceae</taxon>
        <taxon>Mixta</taxon>
    </lineage>
</organism>